<evidence type="ECO:0000313" key="4">
    <source>
        <dbReference type="Proteomes" id="UP000494183"/>
    </source>
</evidence>
<gene>
    <name evidence="3" type="ORF">LMG6000_00417</name>
</gene>
<organism evidence="3 4">
    <name type="scientific">Achromobacter insolitus</name>
    <dbReference type="NCBI Taxonomy" id="217204"/>
    <lineage>
        <taxon>Bacteria</taxon>
        <taxon>Pseudomonadati</taxon>
        <taxon>Pseudomonadota</taxon>
        <taxon>Betaproteobacteria</taxon>
        <taxon>Burkholderiales</taxon>
        <taxon>Alcaligenaceae</taxon>
        <taxon>Achromobacter</taxon>
    </lineage>
</organism>
<keyword evidence="1" id="KW-0238">DNA-binding</keyword>
<proteinExistence type="predicted"/>
<dbReference type="GO" id="GO:0006310">
    <property type="term" value="P:DNA recombination"/>
    <property type="evidence" value="ECO:0007669"/>
    <property type="project" value="UniProtKB-KW"/>
</dbReference>
<dbReference type="Gene3D" id="1.10.443.10">
    <property type="entry name" value="Intergrase catalytic core"/>
    <property type="match status" value="1"/>
</dbReference>
<dbReference type="Proteomes" id="UP000494183">
    <property type="component" value="Unassembled WGS sequence"/>
</dbReference>
<dbReference type="InterPro" id="IPR010998">
    <property type="entry name" value="Integrase_recombinase_N"/>
</dbReference>
<dbReference type="InterPro" id="IPR011010">
    <property type="entry name" value="DNA_brk_join_enz"/>
</dbReference>
<dbReference type="GO" id="GO:0003677">
    <property type="term" value="F:DNA binding"/>
    <property type="evidence" value="ECO:0007669"/>
    <property type="project" value="UniProtKB-KW"/>
</dbReference>
<evidence type="ECO:0000256" key="1">
    <source>
        <dbReference type="ARBA" id="ARBA00023125"/>
    </source>
</evidence>
<accession>A0A6S7EVL1</accession>
<dbReference type="AlphaFoldDB" id="A0A6S7EVL1"/>
<dbReference type="InterPro" id="IPR013762">
    <property type="entry name" value="Integrase-like_cat_sf"/>
</dbReference>
<dbReference type="EMBL" id="CADILH010000001">
    <property type="protein sequence ID" value="CAB3929365.1"/>
    <property type="molecule type" value="Genomic_DNA"/>
</dbReference>
<reference evidence="3 4" key="1">
    <citation type="submission" date="2020-04" db="EMBL/GenBank/DDBJ databases">
        <authorList>
            <person name="De Canck E."/>
        </authorList>
    </citation>
    <scope>NUCLEOTIDE SEQUENCE [LARGE SCALE GENOMIC DNA]</scope>
    <source>
        <strain evidence="3 4">LMG 6000</strain>
    </source>
</reference>
<evidence type="ECO:0000256" key="2">
    <source>
        <dbReference type="ARBA" id="ARBA00023172"/>
    </source>
</evidence>
<dbReference type="SUPFAM" id="SSF56349">
    <property type="entry name" value="DNA breaking-rejoining enzymes"/>
    <property type="match status" value="1"/>
</dbReference>
<dbReference type="GO" id="GO:0015074">
    <property type="term" value="P:DNA integration"/>
    <property type="evidence" value="ECO:0007669"/>
    <property type="project" value="InterPro"/>
</dbReference>
<dbReference type="SUPFAM" id="SSF47823">
    <property type="entry name" value="lambda integrase-like, N-terminal domain"/>
    <property type="match status" value="1"/>
</dbReference>
<name>A0A6S7EVL1_9BURK</name>
<dbReference type="Gene3D" id="1.10.150.130">
    <property type="match status" value="1"/>
</dbReference>
<sequence>MSYQIAIVESVESVVSLLDRTAIAQWSLSRHISALRRLGAWHFVRFGCKPQFPVSPETINLYIRDVAEGGENTNRVVEQLMLHGYKQWYSKYTAKMLRRDLAVFSVLHSQHNWPDPCISPSIENYLAQIRQKEYKAPCAARRGQPMLLSSLIALLETCDDSLVGIRDRAILLLAWTTGIRKVSELGRVTRTDLIQTDYGYQWPLPPDIAGIESRTWWRATTIEGVAAAALDAWIDLSGFREGPLFFAARPTSKTSGLTTTVVTGMLARRARMARLNENFTCHCFGMGYDLESARDLPSLSFKLVSIPIGSSRSFRSRREVDHHNGDASPVTSHADEALRELDDLLRI</sequence>
<evidence type="ECO:0000313" key="3">
    <source>
        <dbReference type="EMBL" id="CAB3929365.1"/>
    </source>
</evidence>
<evidence type="ECO:0008006" key="5">
    <source>
        <dbReference type="Google" id="ProtNLM"/>
    </source>
</evidence>
<keyword evidence="2" id="KW-0233">DNA recombination</keyword>
<protein>
    <recommendedName>
        <fullName evidence="5">Tyr recombinase domain-containing protein</fullName>
    </recommendedName>
</protein>
<keyword evidence="4" id="KW-1185">Reference proteome</keyword>